<evidence type="ECO:0000313" key="2">
    <source>
        <dbReference type="EMBL" id="CAG8645750.1"/>
    </source>
</evidence>
<accession>A0A9N9DRV6</accession>
<dbReference type="Proteomes" id="UP000789572">
    <property type="component" value="Unassembled WGS sequence"/>
</dbReference>
<dbReference type="AlphaFoldDB" id="A0A9N9DRV6"/>
<keyword evidence="3" id="KW-1185">Reference proteome</keyword>
<sequence length="106" mass="12050">TNQWFHHFGNTDRVNFRSMDRKDPYSTDRLDFDSTNQWFHHFGNTDRHESMVPSLWQHGSGELPQHGPVGSIQHGSFGLKQHVSPGKQHETVPFVSTNATPGQVGL</sequence>
<reference evidence="2" key="1">
    <citation type="submission" date="2021-06" db="EMBL/GenBank/DDBJ databases">
        <authorList>
            <person name="Kallberg Y."/>
            <person name="Tangrot J."/>
            <person name="Rosling A."/>
        </authorList>
    </citation>
    <scope>NUCLEOTIDE SEQUENCE</scope>
    <source>
        <strain evidence="2">IA702</strain>
    </source>
</reference>
<comment type="caution">
    <text evidence="2">The sequence shown here is derived from an EMBL/GenBank/DDBJ whole genome shotgun (WGS) entry which is preliminary data.</text>
</comment>
<dbReference type="EMBL" id="CAJVPJ010003876">
    <property type="protein sequence ID" value="CAG8645750.1"/>
    <property type="molecule type" value="Genomic_DNA"/>
</dbReference>
<feature type="region of interest" description="Disordered" evidence="1">
    <location>
        <begin position="55"/>
        <end position="106"/>
    </location>
</feature>
<evidence type="ECO:0000313" key="3">
    <source>
        <dbReference type="Proteomes" id="UP000789572"/>
    </source>
</evidence>
<name>A0A9N9DRV6_9GLOM</name>
<evidence type="ECO:0000256" key="1">
    <source>
        <dbReference type="SAM" id="MobiDB-lite"/>
    </source>
</evidence>
<organism evidence="2 3">
    <name type="scientific">Paraglomus occultum</name>
    <dbReference type="NCBI Taxonomy" id="144539"/>
    <lineage>
        <taxon>Eukaryota</taxon>
        <taxon>Fungi</taxon>
        <taxon>Fungi incertae sedis</taxon>
        <taxon>Mucoromycota</taxon>
        <taxon>Glomeromycotina</taxon>
        <taxon>Glomeromycetes</taxon>
        <taxon>Paraglomerales</taxon>
        <taxon>Paraglomeraceae</taxon>
        <taxon>Paraglomus</taxon>
    </lineage>
</organism>
<gene>
    <name evidence="2" type="ORF">POCULU_LOCUS9672</name>
</gene>
<protein>
    <submittedName>
        <fullName evidence="2">3852_t:CDS:1</fullName>
    </submittedName>
</protein>
<proteinExistence type="predicted"/>
<feature type="compositionally biased region" description="Polar residues" evidence="1">
    <location>
        <begin position="94"/>
        <end position="106"/>
    </location>
</feature>
<feature type="non-terminal residue" evidence="2">
    <location>
        <position position="106"/>
    </location>
</feature>